<feature type="transmembrane region" description="Helical" evidence="6">
    <location>
        <begin position="7"/>
        <end position="26"/>
    </location>
</feature>
<evidence type="ECO:0000313" key="9">
    <source>
        <dbReference type="Proteomes" id="UP000217083"/>
    </source>
</evidence>
<feature type="transmembrane region" description="Helical" evidence="6">
    <location>
        <begin position="69"/>
        <end position="91"/>
    </location>
</feature>
<keyword evidence="4 6" id="KW-1133">Transmembrane helix</keyword>
<dbReference type="InterPro" id="IPR000515">
    <property type="entry name" value="MetI-like"/>
</dbReference>
<sequence length="296" mass="33090">MWQKSKAYLYLAPTIGVLSLLFYGGFLQGLVQSFGYLPVLGQKTLSIQTYQSLFKSSDFWQSIVLTFKIAFLSSLLAGVIGLFISLCLFLLMENNKKGKLLSLSESIFKLPLLIPHIVAAYLMVLLFMQSGWISSIAAAIGIIDQAAEFPILINETFGWGIIITYAWKEAPFVSLMLVPILARLHQSWRDVSKVFGATTYIYLKEIVIPLLLPTWIAATFIVFAFTFSSFEIPYLLGVTYPVTLPVYAFTVFTSGGLEGRPEALAVNVILVLVTALLGLLAYKLSKRWNIGERERW</sequence>
<dbReference type="AlphaFoldDB" id="A0A263BUM2"/>
<proteinExistence type="inferred from homology"/>
<evidence type="ECO:0000313" key="8">
    <source>
        <dbReference type="EMBL" id="OZM57385.1"/>
    </source>
</evidence>
<feature type="domain" description="ABC transmembrane type-1" evidence="7">
    <location>
        <begin position="63"/>
        <end position="281"/>
    </location>
</feature>
<comment type="caution">
    <text evidence="8">The sequence shown here is derived from an EMBL/GenBank/DDBJ whole genome shotgun (WGS) entry which is preliminary data.</text>
</comment>
<dbReference type="GO" id="GO:0005886">
    <property type="term" value="C:plasma membrane"/>
    <property type="evidence" value="ECO:0007669"/>
    <property type="project" value="UniProtKB-SubCell"/>
</dbReference>
<dbReference type="InterPro" id="IPR052730">
    <property type="entry name" value="Sugar_ABC_transporter"/>
</dbReference>
<dbReference type="GO" id="GO:0055085">
    <property type="term" value="P:transmembrane transport"/>
    <property type="evidence" value="ECO:0007669"/>
    <property type="project" value="InterPro"/>
</dbReference>
<dbReference type="EMBL" id="NPIA01000003">
    <property type="protein sequence ID" value="OZM57385.1"/>
    <property type="molecule type" value="Genomic_DNA"/>
</dbReference>
<dbReference type="PROSITE" id="PS50928">
    <property type="entry name" value="ABC_TM1"/>
    <property type="match status" value="1"/>
</dbReference>
<feature type="transmembrane region" description="Helical" evidence="6">
    <location>
        <begin position="112"/>
        <end position="129"/>
    </location>
</feature>
<feature type="transmembrane region" description="Helical" evidence="6">
    <location>
        <begin position="264"/>
        <end position="285"/>
    </location>
</feature>
<accession>A0A263BUM2</accession>
<dbReference type="PANTHER" id="PTHR43759:SF1">
    <property type="entry name" value="GLUCOSE IMPORT SYSTEM PERMEASE PROTEIN GLCT"/>
    <property type="match status" value="1"/>
</dbReference>
<dbReference type="Pfam" id="PF00528">
    <property type="entry name" value="BPD_transp_1"/>
    <property type="match status" value="1"/>
</dbReference>
<keyword evidence="5 6" id="KW-0472">Membrane</keyword>
<keyword evidence="9" id="KW-1185">Reference proteome</keyword>
<organism evidence="8 9">
    <name type="scientific">Lottiidibacillus patelloidae</name>
    <dbReference type="NCBI Taxonomy" id="2670334"/>
    <lineage>
        <taxon>Bacteria</taxon>
        <taxon>Bacillati</taxon>
        <taxon>Bacillota</taxon>
        <taxon>Bacilli</taxon>
        <taxon>Bacillales</taxon>
        <taxon>Bacillaceae</taxon>
        <taxon>Lottiidibacillus</taxon>
    </lineage>
</organism>
<evidence type="ECO:0000256" key="5">
    <source>
        <dbReference type="ARBA" id="ARBA00023136"/>
    </source>
</evidence>
<evidence type="ECO:0000256" key="3">
    <source>
        <dbReference type="ARBA" id="ARBA00022692"/>
    </source>
</evidence>
<dbReference type="Gene3D" id="1.10.3720.10">
    <property type="entry name" value="MetI-like"/>
    <property type="match status" value="1"/>
</dbReference>
<comment type="similarity">
    <text evidence="6">Belongs to the binding-protein-dependent transport system permease family.</text>
</comment>
<reference evidence="9" key="1">
    <citation type="submission" date="2017-08" db="EMBL/GenBank/DDBJ databases">
        <authorList>
            <person name="Huang Z."/>
        </authorList>
    </citation>
    <scope>NUCLEOTIDE SEQUENCE [LARGE SCALE GENOMIC DNA]</scope>
    <source>
        <strain evidence="9">SA5d-4</strain>
    </source>
</reference>
<evidence type="ECO:0000256" key="2">
    <source>
        <dbReference type="ARBA" id="ARBA00022448"/>
    </source>
</evidence>
<name>A0A263BUM2_9BACI</name>
<evidence type="ECO:0000256" key="6">
    <source>
        <dbReference type="RuleBase" id="RU363032"/>
    </source>
</evidence>
<protein>
    <submittedName>
        <fullName evidence="8">ABC transporter permease</fullName>
    </submittedName>
</protein>
<dbReference type="Proteomes" id="UP000217083">
    <property type="component" value="Unassembled WGS sequence"/>
</dbReference>
<keyword evidence="2 6" id="KW-0813">Transport</keyword>
<reference evidence="8 9" key="2">
    <citation type="submission" date="2017-09" db="EMBL/GenBank/DDBJ databases">
        <title>Bacillus patelloidae sp. nov., isolated from the intestinal tract of a marine limpet.</title>
        <authorList>
            <person name="Liu R."/>
            <person name="Dong C."/>
            <person name="Shao Z."/>
        </authorList>
    </citation>
    <scope>NUCLEOTIDE SEQUENCE [LARGE SCALE GENOMIC DNA]</scope>
    <source>
        <strain evidence="8 9">SA5d-4</strain>
    </source>
</reference>
<keyword evidence="3 6" id="KW-0812">Transmembrane</keyword>
<comment type="subcellular location">
    <subcellularLocation>
        <location evidence="6">Cell membrane</location>
        <topology evidence="6">Multi-pass membrane protein</topology>
    </subcellularLocation>
    <subcellularLocation>
        <location evidence="1">Membrane</location>
        <topology evidence="1">Multi-pass membrane protein</topology>
    </subcellularLocation>
</comment>
<dbReference type="CDD" id="cd06261">
    <property type="entry name" value="TM_PBP2"/>
    <property type="match status" value="1"/>
</dbReference>
<dbReference type="PANTHER" id="PTHR43759">
    <property type="entry name" value="TREHALOSE TRANSPORT SYSTEM PERMEASE PROTEIN SUGA"/>
    <property type="match status" value="1"/>
</dbReference>
<feature type="transmembrane region" description="Helical" evidence="6">
    <location>
        <begin position="234"/>
        <end position="252"/>
    </location>
</feature>
<evidence type="ECO:0000256" key="1">
    <source>
        <dbReference type="ARBA" id="ARBA00004141"/>
    </source>
</evidence>
<evidence type="ECO:0000259" key="7">
    <source>
        <dbReference type="PROSITE" id="PS50928"/>
    </source>
</evidence>
<dbReference type="SUPFAM" id="SSF161098">
    <property type="entry name" value="MetI-like"/>
    <property type="match status" value="1"/>
</dbReference>
<feature type="transmembrane region" description="Helical" evidence="6">
    <location>
        <begin position="206"/>
        <end position="227"/>
    </location>
</feature>
<gene>
    <name evidence="8" type="ORF">CIB95_07960</name>
</gene>
<evidence type="ECO:0000256" key="4">
    <source>
        <dbReference type="ARBA" id="ARBA00022989"/>
    </source>
</evidence>
<dbReference type="InterPro" id="IPR035906">
    <property type="entry name" value="MetI-like_sf"/>
</dbReference>